<dbReference type="Proteomes" id="UP000614469">
    <property type="component" value="Unassembled WGS sequence"/>
</dbReference>
<keyword evidence="1" id="KW-0472">Membrane</keyword>
<reference evidence="2 3" key="1">
    <citation type="submission" date="2020-08" db="EMBL/GenBank/DDBJ databases">
        <title>Bridging the membrane lipid divide: bacteria of the FCB group superphylum have the potential to synthesize archaeal ether lipids.</title>
        <authorList>
            <person name="Villanueva L."/>
            <person name="Von Meijenfeldt F.A.B."/>
            <person name="Westbye A.B."/>
            <person name="Yadav S."/>
            <person name="Hopmans E.C."/>
            <person name="Dutilh B.E."/>
            <person name="Sinninghe Damste J.S."/>
        </authorList>
    </citation>
    <scope>NUCLEOTIDE SEQUENCE [LARGE SCALE GENOMIC DNA]</scope>
    <source>
        <strain evidence="2">NIOZ-UU36</strain>
    </source>
</reference>
<keyword evidence="1" id="KW-1133">Transmembrane helix</keyword>
<evidence type="ECO:0000313" key="3">
    <source>
        <dbReference type="Proteomes" id="UP000614469"/>
    </source>
</evidence>
<keyword evidence="1" id="KW-0812">Transmembrane</keyword>
<organism evidence="2 3">
    <name type="scientific">Candidatus Desulfolinea nitratireducens</name>
    <dbReference type="NCBI Taxonomy" id="2841698"/>
    <lineage>
        <taxon>Bacteria</taxon>
        <taxon>Bacillati</taxon>
        <taxon>Chloroflexota</taxon>
        <taxon>Anaerolineae</taxon>
        <taxon>Anaerolineales</taxon>
        <taxon>Anaerolineales incertae sedis</taxon>
        <taxon>Candidatus Desulfolinea</taxon>
    </lineage>
</organism>
<evidence type="ECO:0000313" key="2">
    <source>
        <dbReference type="EMBL" id="MBC8335913.1"/>
    </source>
</evidence>
<name>A0A8J6NM51_9CHLR</name>
<evidence type="ECO:0000256" key="1">
    <source>
        <dbReference type="SAM" id="Phobius"/>
    </source>
</evidence>
<gene>
    <name evidence="2" type="ORF">H8E29_11655</name>
</gene>
<feature type="transmembrane region" description="Helical" evidence="1">
    <location>
        <begin position="22"/>
        <end position="42"/>
    </location>
</feature>
<comment type="caution">
    <text evidence="2">The sequence shown here is derived from an EMBL/GenBank/DDBJ whole genome shotgun (WGS) entry which is preliminary data.</text>
</comment>
<proteinExistence type="predicted"/>
<accession>A0A8J6NM51</accession>
<dbReference type="AlphaFoldDB" id="A0A8J6NM51"/>
<protein>
    <submittedName>
        <fullName evidence="2">Uncharacterized protein</fullName>
    </submittedName>
</protein>
<dbReference type="EMBL" id="JACNJN010000130">
    <property type="protein sequence ID" value="MBC8335913.1"/>
    <property type="molecule type" value="Genomic_DNA"/>
</dbReference>
<sequence length="102" mass="10880">MEENEGIQPKRQPAVTISIQSWATPIVGAVMLILGLLGGYYGSPLIGGEKEQAAVPRLSAPAQAEGPGDGNQELMEYLLSQIRHFRGDPNASVAVVEFGDFQ</sequence>